<organism evidence="2 3">
    <name type="scientific">Romanomermis culicivorax</name>
    <name type="common">Nematode worm</name>
    <dbReference type="NCBI Taxonomy" id="13658"/>
    <lineage>
        <taxon>Eukaryota</taxon>
        <taxon>Metazoa</taxon>
        <taxon>Ecdysozoa</taxon>
        <taxon>Nematoda</taxon>
        <taxon>Enoplea</taxon>
        <taxon>Dorylaimia</taxon>
        <taxon>Mermithida</taxon>
        <taxon>Mermithoidea</taxon>
        <taxon>Mermithidae</taxon>
        <taxon>Romanomermis</taxon>
    </lineage>
</organism>
<protein>
    <submittedName>
        <fullName evidence="3">Uncharacterized protein</fullName>
    </submittedName>
</protein>
<dbReference type="AlphaFoldDB" id="A0A915IG35"/>
<name>A0A915IG35_ROMCU</name>
<evidence type="ECO:0000256" key="1">
    <source>
        <dbReference type="SAM" id="MobiDB-lite"/>
    </source>
</evidence>
<proteinExistence type="predicted"/>
<sequence length="110" mass="12479">MFHNTTFKKDSTGPRQVLSDQSHGFHSPQHNCVYNILKIRSSGLIGWYPQAETGPWNVAVISLQKHLKSASHIRWHLLGGTYTSHLYDRIVLLKEMICGLLRIAIVIADD</sequence>
<evidence type="ECO:0000313" key="3">
    <source>
        <dbReference type="WBParaSite" id="nRc.2.0.1.t12764-RA"/>
    </source>
</evidence>
<reference evidence="3" key="1">
    <citation type="submission" date="2022-11" db="UniProtKB">
        <authorList>
            <consortium name="WormBaseParasite"/>
        </authorList>
    </citation>
    <scope>IDENTIFICATION</scope>
</reference>
<accession>A0A915IG35</accession>
<dbReference type="Proteomes" id="UP000887565">
    <property type="component" value="Unplaced"/>
</dbReference>
<keyword evidence="2" id="KW-1185">Reference proteome</keyword>
<evidence type="ECO:0000313" key="2">
    <source>
        <dbReference type="Proteomes" id="UP000887565"/>
    </source>
</evidence>
<feature type="region of interest" description="Disordered" evidence="1">
    <location>
        <begin position="1"/>
        <end position="24"/>
    </location>
</feature>
<dbReference type="WBParaSite" id="nRc.2.0.1.t12764-RA">
    <property type="protein sequence ID" value="nRc.2.0.1.t12764-RA"/>
    <property type="gene ID" value="nRc.2.0.1.g12764"/>
</dbReference>